<feature type="domain" description="Metallo-beta-lactamase" evidence="2">
    <location>
        <begin position="92"/>
        <end position="276"/>
    </location>
</feature>
<dbReference type="InterPro" id="IPR030829">
    <property type="entry name" value="SoxH-rel_PQQ_2"/>
</dbReference>
<comment type="caution">
    <text evidence="3">The sequence shown here is derived from an EMBL/GenBank/DDBJ whole genome shotgun (WGS) entry which is preliminary data.</text>
</comment>
<dbReference type="Gene3D" id="3.60.15.10">
    <property type="entry name" value="Ribonuclease Z/Hydroxyacylglutathione hydrolase-like"/>
    <property type="match status" value="1"/>
</dbReference>
<reference evidence="3 4" key="1">
    <citation type="submission" date="2019-12" db="EMBL/GenBank/DDBJ databases">
        <title>Roseobacter cerasinus sp. nov., isolated from seawater around aquaculture.</title>
        <authorList>
            <person name="Muramatsu S."/>
            <person name="Takabe Y."/>
            <person name="Mori K."/>
            <person name="Takaichi S."/>
            <person name="Hanada S."/>
        </authorList>
    </citation>
    <scope>NUCLEOTIDE SEQUENCE [LARGE SCALE GENOMIC DNA]</scope>
    <source>
        <strain evidence="3 4">AI77</strain>
    </source>
</reference>
<comment type="similarity">
    <text evidence="1">Belongs to the metallo-beta-lactamase superfamily. Class-B beta-lactamase family.</text>
</comment>
<dbReference type="NCBIfam" id="TIGR04559">
    <property type="entry name" value="SoxH_rel_PQQ_2"/>
    <property type="match status" value="1"/>
</dbReference>
<dbReference type="Proteomes" id="UP000436522">
    <property type="component" value="Unassembled WGS sequence"/>
</dbReference>
<evidence type="ECO:0000313" key="3">
    <source>
        <dbReference type="EMBL" id="GFE52271.1"/>
    </source>
</evidence>
<dbReference type="GO" id="GO:0017001">
    <property type="term" value="P:antibiotic catabolic process"/>
    <property type="evidence" value="ECO:0007669"/>
    <property type="project" value="UniProtKB-ARBA"/>
</dbReference>
<evidence type="ECO:0000259" key="2">
    <source>
        <dbReference type="SMART" id="SM00849"/>
    </source>
</evidence>
<dbReference type="SMART" id="SM00849">
    <property type="entry name" value="Lactamase_B"/>
    <property type="match status" value="1"/>
</dbReference>
<organism evidence="3 4">
    <name type="scientific">Roseobacter cerasinus</name>
    <dbReference type="NCBI Taxonomy" id="2602289"/>
    <lineage>
        <taxon>Bacteria</taxon>
        <taxon>Pseudomonadati</taxon>
        <taxon>Pseudomonadota</taxon>
        <taxon>Alphaproteobacteria</taxon>
        <taxon>Rhodobacterales</taxon>
        <taxon>Roseobacteraceae</taxon>
        <taxon>Roseobacter</taxon>
    </lineage>
</organism>
<evidence type="ECO:0000313" key="4">
    <source>
        <dbReference type="Proteomes" id="UP000436522"/>
    </source>
</evidence>
<evidence type="ECO:0000256" key="1">
    <source>
        <dbReference type="ARBA" id="ARBA00005250"/>
    </source>
</evidence>
<keyword evidence="3" id="KW-0378">Hydrolase</keyword>
<name>A0A640VYT8_9RHOB</name>
<sequence length="347" mass="37067">MFEAVITLCLSLSDGPCRSHLLPGYEAETTTACADALAAKPPDLTVFAPLHAQTPPQCAPAGETLEITEIAPGVFVHTGQVAEPDATNRGDIANLGFVIGETGVVVIDSGTARWIGEALWRTIRARTDAPITHVILTHMHPDHALGASPFAEAGAQIIGHANLPRALADRQANYLESLDRLVGANVMLGTRGVPVDVTIDAQVEIDAGGRPLQIRAWPMAHTGTDITVFDAQTGTLLAGDLVFHLHTPALDGSLTGWRKAMADLAQMPLQRVVPGHGAPALDWPAGADDMMRYLDVLETDTRAAIDIGQRLGEAVEVIAQSEAKHWQLFEAYNPRNATVAFTELEWE</sequence>
<dbReference type="GO" id="GO:0016787">
    <property type="term" value="F:hydrolase activity"/>
    <property type="evidence" value="ECO:0007669"/>
    <property type="project" value="UniProtKB-KW"/>
</dbReference>
<keyword evidence="4" id="KW-1185">Reference proteome</keyword>
<dbReference type="PANTHER" id="PTHR42951:SF4">
    <property type="entry name" value="ACYL-COENZYME A THIOESTERASE MBLAC2"/>
    <property type="match status" value="1"/>
</dbReference>
<dbReference type="Pfam" id="PF00753">
    <property type="entry name" value="Lactamase_B"/>
    <property type="match status" value="1"/>
</dbReference>
<dbReference type="AlphaFoldDB" id="A0A640VYT8"/>
<dbReference type="RefSeq" id="WP_159980725.1">
    <property type="nucleotide sequence ID" value="NZ_BLIV01000010.1"/>
</dbReference>
<proteinExistence type="inferred from homology"/>
<dbReference type="EMBL" id="BLIV01000010">
    <property type="protein sequence ID" value="GFE52271.1"/>
    <property type="molecule type" value="Genomic_DNA"/>
</dbReference>
<dbReference type="InterPro" id="IPR001279">
    <property type="entry name" value="Metallo-B-lactamas"/>
</dbReference>
<gene>
    <name evidence="3" type="ORF">So717_40240</name>
</gene>
<dbReference type="SUPFAM" id="SSF56281">
    <property type="entry name" value="Metallo-hydrolase/oxidoreductase"/>
    <property type="match status" value="1"/>
</dbReference>
<accession>A0A640VYT8</accession>
<dbReference type="InterPro" id="IPR036866">
    <property type="entry name" value="RibonucZ/Hydroxyglut_hydro"/>
</dbReference>
<dbReference type="OrthoDB" id="420651at2"/>
<dbReference type="CDD" id="cd16282">
    <property type="entry name" value="metallo-hydrolase-like_MBL-fold"/>
    <property type="match status" value="1"/>
</dbReference>
<dbReference type="InterPro" id="IPR050855">
    <property type="entry name" value="NDM-1-like"/>
</dbReference>
<protein>
    <submittedName>
        <fullName evidence="3">MBL fold metallo-hydrolase</fullName>
    </submittedName>
</protein>
<dbReference type="PANTHER" id="PTHR42951">
    <property type="entry name" value="METALLO-BETA-LACTAMASE DOMAIN-CONTAINING"/>
    <property type="match status" value="1"/>
</dbReference>